<proteinExistence type="predicted"/>
<dbReference type="Proteomes" id="UP001610334">
    <property type="component" value="Unassembled WGS sequence"/>
</dbReference>
<gene>
    <name evidence="3" type="ORF">BJX63DRAFT_133502</name>
</gene>
<evidence type="ECO:0000313" key="3">
    <source>
        <dbReference type="EMBL" id="KAL2802122.1"/>
    </source>
</evidence>
<keyword evidence="2" id="KW-1133">Transmembrane helix</keyword>
<comment type="caution">
    <text evidence="3">The sequence shown here is derived from an EMBL/GenBank/DDBJ whole genome shotgun (WGS) entry which is preliminary data.</text>
</comment>
<organism evidence="3 4">
    <name type="scientific">Aspergillus granulosus</name>
    <dbReference type="NCBI Taxonomy" id="176169"/>
    <lineage>
        <taxon>Eukaryota</taxon>
        <taxon>Fungi</taxon>
        <taxon>Dikarya</taxon>
        <taxon>Ascomycota</taxon>
        <taxon>Pezizomycotina</taxon>
        <taxon>Eurotiomycetes</taxon>
        <taxon>Eurotiomycetidae</taxon>
        <taxon>Eurotiales</taxon>
        <taxon>Aspergillaceae</taxon>
        <taxon>Aspergillus</taxon>
        <taxon>Aspergillus subgen. Nidulantes</taxon>
    </lineage>
</organism>
<dbReference type="EMBL" id="JBFXLT010000207">
    <property type="protein sequence ID" value="KAL2802122.1"/>
    <property type="molecule type" value="Genomic_DNA"/>
</dbReference>
<keyword evidence="2" id="KW-0472">Membrane</keyword>
<protein>
    <submittedName>
        <fullName evidence="3">Uncharacterized protein</fullName>
    </submittedName>
</protein>
<feature type="transmembrane region" description="Helical" evidence="2">
    <location>
        <begin position="12"/>
        <end position="29"/>
    </location>
</feature>
<evidence type="ECO:0000313" key="4">
    <source>
        <dbReference type="Proteomes" id="UP001610334"/>
    </source>
</evidence>
<evidence type="ECO:0000256" key="1">
    <source>
        <dbReference type="SAM" id="MobiDB-lite"/>
    </source>
</evidence>
<reference evidence="3 4" key="1">
    <citation type="submission" date="2024-07" db="EMBL/GenBank/DDBJ databases">
        <title>Section-level genome sequencing and comparative genomics of Aspergillus sections Usti and Cavernicolus.</title>
        <authorList>
            <consortium name="Lawrence Berkeley National Laboratory"/>
            <person name="Nybo J.L."/>
            <person name="Vesth T.C."/>
            <person name="Theobald S."/>
            <person name="Frisvad J.C."/>
            <person name="Larsen T.O."/>
            <person name="Kjaerboelling I."/>
            <person name="Rothschild-Mancinelli K."/>
            <person name="Lyhne E.K."/>
            <person name="Kogle M.E."/>
            <person name="Barry K."/>
            <person name="Clum A."/>
            <person name="Na H."/>
            <person name="Ledsgaard L."/>
            <person name="Lin J."/>
            <person name="Lipzen A."/>
            <person name="Kuo A."/>
            <person name="Riley R."/>
            <person name="Mondo S."/>
            <person name="Labutti K."/>
            <person name="Haridas S."/>
            <person name="Pangalinan J."/>
            <person name="Salamov A.A."/>
            <person name="Simmons B.A."/>
            <person name="Magnuson J.K."/>
            <person name="Chen J."/>
            <person name="Drula E."/>
            <person name="Henrissat B."/>
            <person name="Wiebenga A."/>
            <person name="Lubbers R.J."/>
            <person name="Gomes A.C."/>
            <person name="Makela M.R."/>
            <person name="Stajich J."/>
            <person name="Grigoriev I.V."/>
            <person name="Mortensen U.H."/>
            <person name="De Vries R.P."/>
            <person name="Baker S.E."/>
            <person name="Andersen M.R."/>
        </authorList>
    </citation>
    <scope>NUCLEOTIDE SEQUENCE [LARGE SCALE GENOMIC DNA]</scope>
    <source>
        <strain evidence="3 4">CBS 588.65</strain>
    </source>
</reference>
<feature type="transmembrane region" description="Helical" evidence="2">
    <location>
        <begin position="132"/>
        <end position="152"/>
    </location>
</feature>
<accession>A0ABR4GSV6</accession>
<evidence type="ECO:0000256" key="2">
    <source>
        <dbReference type="SAM" id="Phobius"/>
    </source>
</evidence>
<feature type="region of interest" description="Disordered" evidence="1">
    <location>
        <begin position="91"/>
        <end position="110"/>
    </location>
</feature>
<name>A0ABR4GSV6_9EURO</name>
<keyword evidence="2" id="KW-0812">Transmembrane</keyword>
<sequence length="154" mass="18249">MNPTQLDLDKIYSLFTWHIFFYIIHIHYTRSRTSLAHSQISRRFGNGKYIHTTNTHISFYKRRRIPRKKYRRKPHTNYYYLSELDTRATDKQVPVGKKKNTRNRGDAKQGDVSISSHACIKQSKRADVRMNACPYISLMLILSNVVVVVLLYNR</sequence>
<keyword evidence="4" id="KW-1185">Reference proteome</keyword>